<reference evidence="3" key="1">
    <citation type="submission" date="2021-12" db="EMBL/GenBank/DDBJ databases">
        <title>Prjna785345.</title>
        <authorList>
            <person name="Rujirawat T."/>
            <person name="Krajaejun T."/>
        </authorList>
    </citation>
    <scope>NUCLEOTIDE SEQUENCE</scope>
    <source>
        <strain evidence="3">Pi057C3</strain>
    </source>
</reference>
<keyword evidence="4" id="KW-1185">Reference proteome</keyword>
<dbReference type="GO" id="GO:0030620">
    <property type="term" value="F:U2 snRNA binding"/>
    <property type="evidence" value="ECO:0007669"/>
    <property type="project" value="TreeGrafter"/>
</dbReference>
<dbReference type="InterPro" id="IPR024822">
    <property type="entry name" value="Coilin"/>
</dbReference>
<feature type="compositionally biased region" description="Acidic residues" evidence="1">
    <location>
        <begin position="241"/>
        <end position="253"/>
    </location>
</feature>
<feature type="compositionally biased region" description="Basic and acidic residues" evidence="1">
    <location>
        <begin position="139"/>
        <end position="165"/>
    </location>
</feature>
<dbReference type="EMBL" id="JAKCXM010000016">
    <property type="protein sequence ID" value="KAJ0407904.1"/>
    <property type="molecule type" value="Genomic_DNA"/>
</dbReference>
<comment type="caution">
    <text evidence="3">The sequence shown here is derived from an EMBL/GenBank/DDBJ whole genome shotgun (WGS) entry which is preliminary data.</text>
</comment>
<feature type="region of interest" description="Disordered" evidence="1">
    <location>
        <begin position="113"/>
        <end position="405"/>
    </location>
</feature>
<evidence type="ECO:0000313" key="3">
    <source>
        <dbReference type="EMBL" id="KAJ0407904.1"/>
    </source>
</evidence>
<dbReference type="InterPro" id="IPR031722">
    <property type="entry name" value="Coilin_N"/>
</dbReference>
<proteinExistence type="predicted"/>
<dbReference type="GO" id="GO:0015030">
    <property type="term" value="C:Cajal body"/>
    <property type="evidence" value="ECO:0007669"/>
    <property type="project" value="TreeGrafter"/>
</dbReference>
<evidence type="ECO:0000259" key="2">
    <source>
        <dbReference type="Pfam" id="PF15862"/>
    </source>
</evidence>
<dbReference type="AlphaFoldDB" id="A0AAD5MHF2"/>
<dbReference type="GO" id="GO:0030619">
    <property type="term" value="F:U1 snRNA binding"/>
    <property type="evidence" value="ECO:0007669"/>
    <property type="project" value="TreeGrafter"/>
</dbReference>
<sequence>MAMMLGRPAAAALGVFPAASTRVRLVFADALELVVSRQLGFAACWFLVPPRVRVIGDLMHDIAREFDLLARCPDGLELVMEGFHLLANQGIELLRDNDTIVVQCPTIVSRAEEREEDAMTKEKTEQNGKASSARKRGRAASDSREKMAPEESTKRRKRGASEKQQTECAPPLRRPAKATTGPSKKTAEKKAPAVSSKRTGALLEKVKNRLQTPKPEQPEEEASDDSDSSSSSSSSSSDSSSSDDQDSSSDDEQPPAKAPVTPTPNEPPAARTRRRRRLRRRPKANAAPTERPPSKEAAPAPQPARLNTADRLNTAEPAAQPSAARPLRLRGVPQARARGAAAKLHKRFDGAGDLETDLERYGPPPSPSPPPADAAPLSRRPESIDPTPAPAAAPARAAKPKAPPVDKWKRPYEVLASIHDIAPPSAASSSSRTTIAELVQRLPERCSKDQVCVGDVVAYRTLTLCLETFQPVQSDWLGGLVTAVDTAADTLTVRPHELAIDAATSQLQWTAASGAAACVSLPEISELRVLHRPSDE</sequence>
<feature type="compositionally biased region" description="Basic and acidic residues" evidence="1">
    <location>
        <begin position="113"/>
        <end position="126"/>
    </location>
</feature>
<feature type="compositionally biased region" description="Basic residues" evidence="1">
    <location>
        <begin position="271"/>
        <end position="283"/>
    </location>
</feature>
<dbReference type="Proteomes" id="UP001209570">
    <property type="component" value="Unassembled WGS sequence"/>
</dbReference>
<feature type="compositionally biased region" description="Acidic residues" evidence="1">
    <location>
        <begin position="218"/>
        <end position="227"/>
    </location>
</feature>
<evidence type="ECO:0000256" key="1">
    <source>
        <dbReference type="SAM" id="MobiDB-lite"/>
    </source>
</evidence>
<gene>
    <name evidence="3" type="ORF">P43SY_009191</name>
</gene>
<dbReference type="GO" id="GO:0000387">
    <property type="term" value="P:spliceosomal snRNP assembly"/>
    <property type="evidence" value="ECO:0007669"/>
    <property type="project" value="TreeGrafter"/>
</dbReference>
<feature type="compositionally biased region" description="Low complexity" evidence="1">
    <location>
        <begin position="228"/>
        <end position="240"/>
    </location>
</feature>
<name>A0AAD5MHF2_PYTIN</name>
<feature type="compositionally biased region" description="Pro residues" evidence="1">
    <location>
        <begin position="362"/>
        <end position="373"/>
    </location>
</feature>
<evidence type="ECO:0000313" key="4">
    <source>
        <dbReference type="Proteomes" id="UP001209570"/>
    </source>
</evidence>
<dbReference type="PANTHER" id="PTHR15197:SF0">
    <property type="entry name" value="COILIN"/>
    <property type="match status" value="1"/>
</dbReference>
<dbReference type="PANTHER" id="PTHR15197">
    <property type="entry name" value="COILIN P80"/>
    <property type="match status" value="1"/>
</dbReference>
<accession>A0AAD5MHF2</accession>
<dbReference type="Pfam" id="PF15862">
    <property type="entry name" value="Coilin_N"/>
    <property type="match status" value="1"/>
</dbReference>
<feature type="domain" description="Coilin N-terminal" evidence="2">
    <location>
        <begin position="22"/>
        <end position="158"/>
    </location>
</feature>
<organism evidence="3 4">
    <name type="scientific">Pythium insidiosum</name>
    <name type="common">Pythiosis disease agent</name>
    <dbReference type="NCBI Taxonomy" id="114742"/>
    <lineage>
        <taxon>Eukaryota</taxon>
        <taxon>Sar</taxon>
        <taxon>Stramenopiles</taxon>
        <taxon>Oomycota</taxon>
        <taxon>Peronosporomycetes</taxon>
        <taxon>Pythiales</taxon>
        <taxon>Pythiaceae</taxon>
        <taxon>Pythium</taxon>
    </lineage>
</organism>
<protein>
    <recommendedName>
        <fullName evidence="2">Coilin N-terminal domain-containing protein</fullName>
    </recommendedName>
</protein>